<protein>
    <submittedName>
        <fullName evidence="2">Uncharacterized protein</fullName>
    </submittedName>
</protein>
<dbReference type="VEuPathDB" id="FungiDB:VP01_1042g1"/>
<evidence type="ECO:0000313" key="2">
    <source>
        <dbReference type="EMBL" id="KNZ64301.1"/>
    </source>
</evidence>
<evidence type="ECO:0000256" key="1">
    <source>
        <dbReference type="SAM" id="Phobius"/>
    </source>
</evidence>
<evidence type="ECO:0000313" key="3">
    <source>
        <dbReference type="Proteomes" id="UP000037035"/>
    </source>
</evidence>
<sequence>MSIHSAIKASRAASWQYSWLSHVELYLLIHGKLLFNPAILYQLTPLKSAREILIPLKGIESLRTFMVLGQSMAKALMDSRSFDIFLSRTFAQLVSSPRKRGICLLLSLLNTTCIQQTLNHLATEELSVLGLDDKLQDRQNPTSVIIIYNLIHSCCISSHSSLLFSFLSFIISILTISLKLLRLQVCLVSFTLPFIISHLSFPLYQVCSFFLQSSRLLVYSQLPSLSKSLPACPSIRAKIESCWPLEASLSGKFFSFKHKRF</sequence>
<organism evidence="2 3">
    <name type="scientific">Puccinia sorghi</name>
    <dbReference type="NCBI Taxonomy" id="27349"/>
    <lineage>
        <taxon>Eukaryota</taxon>
        <taxon>Fungi</taxon>
        <taxon>Dikarya</taxon>
        <taxon>Basidiomycota</taxon>
        <taxon>Pucciniomycotina</taxon>
        <taxon>Pucciniomycetes</taxon>
        <taxon>Pucciniales</taxon>
        <taxon>Pucciniaceae</taxon>
        <taxon>Puccinia</taxon>
    </lineage>
</organism>
<gene>
    <name evidence="2" type="ORF">VP01_1042g1</name>
</gene>
<comment type="caution">
    <text evidence="2">The sequence shown here is derived from an EMBL/GenBank/DDBJ whole genome shotgun (WGS) entry which is preliminary data.</text>
</comment>
<feature type="transmembrane region" description="Helical" evidence="1">
    <location>
        <begin position="161"/>
        <end position="178"/>
    </location>
</feature>
<dbReference type="EMBL" id="LAVV01000477">
    <property type="protein sequence ID" value="KNZ64301.1"/>
    <property type="molecule type" value="Genomic_DNA"/>
</dbReference>
<name>A0A0L6VUD8_9BASI</name>
<proteinExistence type="predicted"/>
<keyword evidence="1" id="KW-1133">Transmembrane helix</keyword>
<feature type="transmembrane region" description="Helical" evidence="1">
    <location>
        <begin position="185"/>
        <end position="204"/>
    </location>
</feature>
<reference evidence="2 3" key="1">
    <citation type="submission" date="2015-08" db="EMBL/GenBank/DDBJ databases">
        <title>Next Generation Sequencing and Analysis of the Genome of Puccinia sorghi L Schw, the Causal Agent of Maize Common Rust.</title>
        <authorList>
            <person name="Rochi L."/>
            <person name="Burguener G."/>
            <person name="Darino M."/>
            <person name="Turjanski A."/>
            <person name="Kreff E."/>
            <person name="Dieguez M.J."/>
            <person name="Sacco F."/>
        </authorList>
    </citation>
    <scope>NUCLEOTIDE SEQUENCE [LARGE SCALE GENOMIC DNA]</scope>
    <source>
        <strain evidence="2 3">RO10H11247</strain>
    </source>
</reference>
<dbReference type="AlphaFoldDB" id="A0A0L6VUD8"/>
<dbReference type="Proteomes" id="UP000037035">
    <property type="component" value="Unassembled WGS sequence"/>
</dbReference>
<keyword evidence="3" id="KW-1185">Reference proteome</keyword>
<accession>A0A0L6VUD8</accession>
<keyword evidence="1" id="KW-0472">Membrane</keyword>
<keyword evidence="1" id="KW-0812">Transmembrane</keyword>